<name>E5B038_ERWAM</name>
<dbReference type="AlphaFoldDB" id="E5B038"/>
<sequence length="36" mass="4365">MLVRRWLFFQTQKALLPPPQRVGESDFYTFCCIEMI</sequence>
<evidence type="ECO:0000313" key="1">
    <source>
        <dbReference type="EMBL" id="CBX78839.1"/>
    </source>
</evidence>
<dbReference type="EMBL" id="FR719181">
    <property type="protein sequence ID" value="CBX78839.1"/>
    <property type="molecule type" value="Genomic_DNA"/>
</dbReference>
<gene>
    <name evidence="1" type="ORF">EAIL5_0019</name>
</gene>
<protein>
    <submittedName>
        <fullName evidence="1">Uncharacterized protein</fullName>
    </submittedName>
</protein>
<organism evidence="1">
    <name type="scientific">Erwinia amylovora ATCC BAA-2158</name>
    <dbReference type="NCBI Taxonomy" id="889211"/>
    <lineage>
        <taxon>Bacteria</taxon>
        <taxon>Pseudomonadati</taxon>
        <taxon>Pseudomonadota</taxon>
        <taxon>Gammaproteobacteria</taxon>
        <taxon>Enterobacterales</taxon>
        <taxon>Erwiniaceae</taxon>
        <taxon>Erwinia</taxon>
    </lineage>
</organism>
<proteinExistence type="predicted"/>
<reference evidence="1" key="1">
    <citation type="journal article" date="2011" name="J. Bacteriol.">
        <title>Genome Sequence of an Erwinia amylovora Strain with Pathogenicity Restricted to Rubus Plants.</title>
        <authorList>
            <person name="Powney R."/>
            <person name="Smits T.H."/>
            <person name="Sawbridge T."/>
            <person name="Frey B."/>
            <person name="Blom J."/>
            <person name="Frey J.E."/>
            <person name="Plummer K.M."/>
            <person name="Beer S.V."/>
            <person name="Luck J."/>
            <person name="Duffy B."/>
            <person name="Rodoni B."/>
        </authorList>
    </citation>
    <scope>NUCLEOTIDE SEQUENCE</scope>
    <source>
        <strain evidence="1">ATCC BAA-2158</strain>
    </source>
</reference>
<accession>E5B038</accession>